<reference evidence="2" key="1">
    <citation type="journal article" date="2017" name="Front. Plant Sci.">
        <title>Climate Clever Clovers: New Paradigm to Reduce the Environmental Footprint of Ruminants by Breeding Low Methanogenic Forages Utilizing Haplotype Variation.</title>
        <authorList>
            <person name="Kaur P."/>
            <person name="Appels R."/>
            <person name="Bayer P.E."/>
            <person name="Keeble-Gagnere G."/>
            <person name="Wang J."/>
            <person name="Hirakawa H."/>
            <person name="Shirasawa K."/>
            <person name="Vercoe P."/>
            <person name="Stefanova K."/>
            <person name="Durmic Z."/>
            <person name="Nichols P."/>
            <person name="Revell C."/>
            <person name="Isobe S.N."/>
            <person name="Edwards D."/>
            <person name="Erskine W."/>
        </authorList>
    </citation>
    <scope>NUCLEOTIDE SEQUENCE [LARGE SCALE GENOMIC DNA]</scope>
    <source>
        <strain evidence="2">cv. Daliak</strain>
    </source>
</reference>
<evidence type="ECO:0000313" key="1">
    <source>
        <dbReference type="EMBL" id="GAU48890.1"/>
    </source>
</evidence>
<dbReference type="Proteomes" id="UP000242715">
    <property type="component" value="Unassembled WGS sequence"/>
</dbReference>
<accession>A0A2Z6PE73</accession>
<dbReference type="AlphaFoldDB" id="A0A2Z6PE73"/>
<gene>
    <name evidence="1" type="ORF">TSUD_98810</name>
</gene>
<keyword evidence="2" id="KW-1185">Reference proteome</keyword>
<evidence type="ECO:0000313" key="2">
    <source>
        <dbReference type="Proteomes" id="UP000242715"/>
    </source>
</evidence>
<proteinExistence type="predicted"/>
<dbReference type="EMBL" id="DF974489">
    <property type="protein sequence ID" value="GAU48890.1"/>
    <property type="molecule type" value="Genomic_DNA"/>
</dbReference>
<name>A0A2Z6PE73_TRISU</name>
<organism evidence="1 2">
    <name type="scientific">Trifolium subterraneum</name>
    <name type="common">Subterranean clover</name>
    <dbReference type="NCBI Taxonomy" id="3900"/>
    <lineage>
        <taxon>Eukaryota</taxon>
        <taxon>Viridiplantae</taxon>
        <taxon>Streptophyta</taxon>
        <taxon>Embryophyta</taxon>
        <taxon>Tracheophyta</taxon>
        <taxon>Spermatophyta</taxon>
        <taxon>Magnoliopsida</taxon>
        <taxon>eudicotyledons</taxon>
        <taxon>Gunneridae</taxon>
        <taxon>Pentapetalae</taxon>
        <taxon>rosids</taxon>
        <taxon>fabids</taxon>
        <taxon>Fabales</taxon>
        <taxon>Fabaceae</taxon>
        <taxon>Papilionoideae</taxon>
        <taxon>50 kb inversion clade</taxon>
        <taxon>NPAAA clade</taxon>
        <taxon>Hologalegina</taxon>
        <taxon>IRL clade</taxon>
        <taxon>Trifolieae</taxon>
        <taxon>Trifolium</taxon>
    </lineage>
</organism>
<sequence>MPHNAITATTENPTDDNDTTVIANNPTIEEPFNPTMSASEINSFRRVDFNQETVYTWINDINFTPGKGKKIQALNIPRGFALEALGDATSIVLQSAHSNELIKCKIITATRNGKKG</sequence>
<protein>
    <submittedName>
        <fullName evidence="1">Uncharacterized protein</fullName>
    </submittedName>
</protein>